<dbReference type="InterPro" id="IPR045857">
    <property type="entry name" value="O16G_dom_2"/>
</dbReference>
<name>A0A094Q313_9ZZZZ</name>
<protein>
    <recommendedName>
        <fullName evidence="1">Glycosyl hydrolase family 13 catalytic domain-containing protein</fullName>
    </recommendedName>
</protein>
<dbReference type="EMBL" id="JNSK01000024">
    <property type="protein sequence ID" value="KGA18480.1"/>
    <property type="molecule type" value="Genomic_DNA"/>
</dbReference>
<proteinExistence type="predicted"/>
<gene>
    <name evidence="2" type="ORF">GM50_8500</name>
</gene>
<dbReference type="SMART" id="SM00642">
    <property type="entry name" value="Aamy"/>
    <property type="match status" value="1"/>
</dbReference>
<dbReference type="PANTHER" id="PTHR10357">
    <property type="entry name" value="ALPHA-AMYLASE FAMILY MEMBER"/>
    <property type="match status" value="1"/>
</dbReference>
<reference evidence="2" key="1">
    <citation type="submission" date="2014-05" db="EMBL/GenBank/DDBJ databases">
        <title>Key roles for freshwater Actinobacteria revealed by deep metagenomic sequencing.</title>
        <authorList>
            <person name="Ghai R."/>
            <person name="Mizuno C.M."/>
            <person name="Picazo A."/>
            <person name="Camacho A."/>
            <person name="Rodriguez-Valera F."/>
        </authorList>
    </citation>
    <scope>NUCLEOTIDE SEQUENCE</scope>
</reference>
<dbReference type="SUPFAM" id="SSF51445">
    <property type="entry name" value="(Trans)glycosidases"/>
    <property type="match status" value="1"/>
</dbReference>
<sequence>MAQLKLPWWKSAVIYQIYPRSFFDSNGDGEGDLAGVVSQIDYLQSLEVDAIWLSPFYESPNRDGGYDVSDPRKVDPRFGTFDDFKRLITVSHERNIRVIVDLVPNHFSSEHRWFQEALQSHPGSAARDRFHFANSGINPPNNWISLFGGSVWSKVEDGEYYLHLFDETQPDLNWDNRDVIEDFEKTLKFWLDLGVDGFRIDVAHGLFKDNLDQNHPNPQALSDALRLDIAMEPEVRSEILATVPFFNRPGVHDIYRSWRKIFDSYDRDIVSVAEIWVHPPAEAAKYVRPDELNQVFNFDLLTTSFESQALFESISQAFEILKPMGALPTWALSNHDSPRVASRLGVDQSQALFLALLALPGSLYIYNGQELSLPDAQVEDKYRQDPVYFRTAGAQKGRDGARVPLPWSSEKTECGFTSGKPWLPIPPEWKDLSIQFQDSQPSSSLNLYRRALKARRTFFGSETSIVWCNNFEFGLLAFTRGEYLVLLNTTGQTINYPCPGTIVMKSNEEIETHQSEIRLLPHSACWVKI</sequence>
<comment type="caution">
    <text evidence="2">The sequence shown here is derived from an EMBL/GenBank/DDBJ whole genome shotgun (WGS) entry which is preliminary data.</text>
</comment>
<dbReference type="InterPro" id="IPR006047">
    <property type="entry name" value="GH13_cat_dom"/>
</dbReference>
<dbReference type="GO" id="GO:0004556">
    <property type="term" value="F:alpha-amylase activity"/>
    <property type="evidence" value="ECO:0007669"/>
    <property type="project" value="TreeGrafter"/>
</dbReference>
<evidence type="ECO:0000313" key="2">
    <source>
        <dbReference type="EMBL" id="KGA18480.1"/>
    </source>
</evidence>
<accession>A0A094Q313</accession>
<dbReference type="GO" id="GO:0009313">
    <property type="term" value="P:oligosaccharide catabolic process"/>
    <property type="evidence" value="ECO:0007669"/>
    <property type="project" value="TreeGrafter"/>
</dbReference>
<dbReference type="Pfam" id="PF00128">
    <property type="entry name" value="Alpha-amylase"/>
    <property type="match status" value="1"/>
</dbReference>
<dbReference type="PANTHER" id="PTHR10357:SF179">
    <property type="entry name" value="NEUTRAL AND BASIC AMINO ACID TRANSPORT PROTEIN RBAT"/>
    <property type="match status" value="1"/>
</dbReference>
<dbReference type="AlphaFoldDB" id="A0A094Q313"/>
<dbReference type="Gene3D" id="3.20.20.80">
    <property type="entry name" value="Glycosidases"/>
    <property type="match status" value="1"/>
</dbReference>
<dbReference type="InterPro" id="IPR017853">
    <property type="entry name" value="GH"/>
</dbReference>
<dbReference type="Gene3D" id="3.90.400.10">
    <property type="entry name" value="Oligo-1,6-glucosidase, Domain 2"/>
    <property type="match status" value="1"/>
</dbReference>
<feature type="domain" description="Glycosyl hydrolase family 13 catalytic" evidence="1">
    <location>
        <begin position="16"/>
        <end position="402"/>
    </location>
</feature>
<evidence type="ECO:0000259" key="1">
    <source>
        <dbReference type="SMART" id="SM00642"/>
    </source>
</evidence>
<organism evidence="2">
    <name type="scientific">freshwater metagenome</name>
    <dbReference type="NCBI Taxonomy" id="449393"/>
    <lineage>
        <taxon>unclassified sequences</taxon>
        <taxon>metagenomes</taxon>
        <taxon>ecological metagenomes</taxon>
    </lineage>
</organism>